<comment type="function">
    <text evidence="5">Required for box C/D snoRNAs accumulation involved in snoRNA processing, snoRNA transport to the nucleolus and ribosome biogenesis.</text>
</comment>
<evidence type="ECO:0000256" key="3">
    <source>
        <dbReference type="ARBA" id="ARBA00022771"/>
    </source>
</evidence>
<evidence type="ECO:0000256" key="2">
    <source>
        <dbReference type="ARBA" id="ARBA00022723"/>
    </source>
</evidence>
<reference evidence="10 11" key="2">
    <citation type="submission" date="2018-11" db="EMBL/GenBank/DDBJ databases">
        <authorList>
            <consortium name="Pathogen Informatics"/>
        </authorList>
    </citation>
    <scope>NUCLEOTIDE SEQUENCE [LARGE SCALE GENOMIC DNA]</scope>
</reference>
<dbReference type="GO" id="GO:0008270">
    <property type="term" value="F:zinc ion binding"/>
    <property type="evidence" value="ECO:0007669"/>
    <property type="project" value="UniProtKB-UniRule"/>
</dbReference>
<proteinExistence type="inferred from homology"/>
<dbReference type="WBParaSite" id="SBAD_0001018401-mRNA-1">
    <property type="protein sequence ID" value="SBAD_0001018401-mRNA-1"/>
    <property type="gene ID" value="SBAD_0001018401"/>
</dbReference>
<dbReference type="EMBL" id="UZAM01013237">
    <property type="protein sequence ID" value="VDP26478.1"/>
    <property type="molecule type" value="Genomic_DNA"/>
</dbReference>
<dbReference type="GO" id="GO:0000492">
    <property type="term" value="P:box C/D snoRNP assembly"/>
    <property type="evidence" value="ECO:0007669"/>
    <property type="project" value="TreeGrafter"/>
</dbReference>
<feature type="domain" description="HIT-type" evidence="9">
    <location>
        <begin position="18"/>
        <end position="52"/>
    </location>
</feature>
<dbReference type="PROSITE" id="PS51083">
    <property type="entry name" value="ZF_HIT"/>
    <property type="match status" value="1"/>
</dbReference>
<evidence type="ECO:0000256" key="1">
    <source>
        <dbReference type="ARBA" id="ARBA00022553"/>
    </source>
</evidence>
<keyword evidence="1" id="KW-0597">Phosphoprotein</keyword>
<evidence type="ECO:0000313" key="11">
    <source>
        <dbReference type="Proteomes" id="UP000270296"/>
    </source>
</evidence>
<dbReference type="PANTHER" id="PTHR13483:SF3">
    <property type="entry name" value="BOX C_D SNORNA PROTEIN 1"/>
    <property type="match status" value="1"/>
</dbReference>
<dbReference type="GO" id="GO:0070761">
    <property type="term" value="C:pre-snoRNP complex"/>
    <property type="evidence" value="ECO:0007669"/>
    <property type="project" value="TreeGrafter"/>
</dbReference>
<dbReference type="CDD" id="cd23023">
    <property type="entry name" value="zf-HIT_BCD1"/>
    <property type="match status" value="1"/>
</dbReference>
<dbReference type="OrthoDB" id="272357at2759"/>
<name>A0A183J1T5_9BILA</name>
<dbReference type="SUPFAM" id="SSF144232">
    <property type="entry name" value="HIT/MYND zinc finger-like"/>
    <property type="match status" value="1"/>
</dbReference>
<dbReference type="Gene3D" id="3.30.60.190">
    <property type="match status" value="1"/>
</dbReference>
<evidence type="ECO:0000259" key="9">
    <source>
        <dbReference type="PROSITE" id="PS51083"/>
    </source>
</evidence>
<accession>A0A183J1T5</accession>
<evidence type="ECO:0000256" key="8">
    <source>
        <dbReference type="SAM" id="MobiDB-lite"/>
    </source>
</evidence>
<evidence type="ECO:0000256" key="7">
    <source>
        <dbReference type="PROSITE-ProRule" id="PRU00453"/>
    </source>
</evidence>
<dbReference type="PANTHER" id="PTHR13483">
    <property type="entry name" value="BOX C_D SNORNA PROTEIN 1-RELATED"/>
    <property type="match status" value="1"/>
</dbReference>
<evidence type="ECO:0000256" key="5">
    <source>
        <dbReference type="ARBA" id="ARBA00049598"/>
    </source>
</evidence>
<evidence type="ECO:0000313" key="12">
    <source>
        <dbReference type="WBParaSite" id="SBAD_0001018401-mRNA-1"/>
    </source>
</evidence>
<dbReference type="AlphaFoldDB" id="A0A183J1T5"/>
<feature type="region of interest" description="Disordered" evidence="8">
    <location>
        <begin position="318"/>
        <end position="356"/>
    </location>
</feature>
<evidence type="ECO:0000256" key="4">
    <source>
        <dbReference type="ARBA" id="ARBA00022833"/>
    </source>
</evidence>
<dbReference type="GO" id="GO:0000463">
    <property type="term" value="P:maturation of LSU-rRNA from tricistronic rRNA transcript (SSU-rRNA, 5.8S rRNA, LSU-rRNA)"/>
    <property type="evidence" value="ECO:0007669"/>
    <property type="project" value="TreeGrafter"/>
</dbReference>
<organism evidence="12">
    <name type="scientific">Soboliphyme baturini</name>
    <dbReference type="NCBI Taxonomy" id="241478"/>
    <lineage>
        <taxon>Eukaryota</taxon>
        <taxon>Metazoa</taxon>
        <taxon>Ecdysozoa</taxon>
        <taxon>Nematoda</taxon>
        <taxon>Enoplea</taxon>
        <taxon>Dorylaimia</taxon>
        <taxon>Dioctophymatida</taxon>
        <taxon>Dioctophymatoidea</taxon>
        <taxon>Soboliphymatidae</taxon>
        <taxon>Soboliphyme</taxon>
    </lineage>
</organism>
<gene>
    <name evidence="10" type="ORF">SBAD_LOCUS9833</name>
</gene>
<comment type="similarity">
    <text evidence="6">Belongs to the BCD1 family.</text>
</comment>
<dbReference type="InterPro" id="IPR007529">
    <property type="entry name" value="Znf_HIT"/>
</dbReference>
<dbReference type="Pfam" id="PF25790">
    <property type="entry name" value="BCD1"/>
    <property type="match status" value="1"/>
</dbReference>
<evidence type="ECO:0000313" key="10">
    <source>
        <dbReference type="EMBL" id="VDP26478.1"/>
    </source>
</evidence>
<keyword evidence="3 7" id="KW-0863">Zinc-finger</keyword>
<reference evidence="12" key="1">
    <citation type="submission" date="2016-06" db="UniProtKB">
        <authorList>
            <consortium name="WormBaseParasite"/>
        </authorList>
    </citation>
    <scope>IDENTIFICATION</scope>
</reference>
<sequence length="377" mass="43526">MSQDEADSEKQGISEKRCEMCLSYKARYRCPQCNCSTCSLPCCREHKRKYGCEGMSSRTRYVPLDTYDSSVLLSVTSEYFSADTIFWRIEWVFYSASGYTVYSDRIPGSVSIATLLRKLLSGHLNDDVLENREHLVEYISAPKSDIHCVIKVEENYWTNDLRYHLLNTALSLDENLKNKIIVEFPTIYVILTKDLARFPLLTEEGKLQVLQSRIWERSPQERSVEEVFSVMHDIWRKWMQSSQPKLDELEEGEIVDDCKPINDIPLKRMLPLSYRQKQRLRVKSGIKMKLSKRLEKRQMIEQLSTELVKRERQQKLAQCVAEPKTNERSHSSRSQSEAAVDIANPATHSPLPRNSALSKDYFGLAGDISLSSDSDSD</sequence>
<dbReference type="InterPro" id="IPR051639">
    <property type="entry name" value="BCD1"/>
</dbReference>
<keyword evidence="2" id="KW-0479">Metal-binding</keyword>
<dbReference type="GO" id="GO:0048254">
    <property type="term" value="P:snoRNA localization"/>
    <property type="evidence" value="ECO:0007669"/>
    <property type="project" value="TreeGrafter"/>
</dbReference>
<protein>
    <submittedName>
        <fullName evidence="12">HIT-type domain-containing protein</fullName>
    </submittedName>
</protein>
<dbReference type="Proteomes" id="UP000270296">
    <property type="component" value="Unassembled WGS sequence"/>
</dbReference>
<keyword evidence="11" id="KW-1185">Reference proteome</keyword>
<dbReference type="InterPro" id="IPR057721">
    <property type="entry name" value="BCD1_alpha/beta"/>
</dbReference>
<keyword evidence="4" id="KW-0862">Zinc</keyword>
<dbReference type="GO" id="GO:0005634">
    <property type="term" value="C:nucleus"/>
    <property type="evidence" value="ECO:0007669"/>
    <property type="project" value="TreeGrafter"/>
</dbReference>
<evidence type="ECO:0000256" key="6">
    <source>
        <dbReference type="ARBA" id="ARBA00049654"/>
    </source>
</evidence>